<evidence type="ECO:0000313" key="4">
    <source>
        <dbReference type="Proteomes" id="UP000029033"/>
    </source>
</evidence>
<dbReference type="AlphaFoldDB" id="A0A087DIM0"/>
<proteinExistence type="predicted"/>
<evidence type="ECO:0000313" key="3">
    <source>
        <dbReference type="EMBL" id="KFI95370.1"/>
    </source>
</evidence>
<dbReference type="STRING" id="158787.BSCA_1333"/>
<sequence length="333" mass="36573">MIEPTHAADPIRSKIESLGTSLSLPTVRKALGILEGEHASQRRGGNDDVMDIRAYEPGDEARLIDWKISARQGRPMVVQRERPATSRVWMLMDVGRQMTGSCERGERAYEVAANALRMFAALSLRRSDDISLVFADAASITRMPFNGGFGQFERTLDQALERGWDHDRNIDALLGYARRIRDRRALIVIATDEHALGERHVKAIGRIARTHPVVLIDVATVNPFDAGAAPSVADGLDGKRVPAFLRVKANADQVAAHRGFVATALERELARYGSRMIRGASSEAMFDAFVRLVSRSLAPTTRNQLRRAPELPNGMPNAMPAGRPAEPPRGGAR</sequence>
<dbReference type="OrthoDB" id="9776116at2"/>
<dbReference type="EMBL" id="JGZO01000003">
    <property type="protein sequence ID" value="KFI95370.1"/>
    <property type="molecule type" value="Genomic_DNA"/>
</dbReference>
<dbReference type="RefSeq" id="WP_046726214.1">
    <property type="nucleotide sequence ID" value="NZ_CAUPKV010000001.1"/>
</dbReference>
<dbReference type="Pfam" id="PF01882">
    <property type="entry name" value="DUF58"/>
    <property type="match status" value="1"/>
</dbReference>
<dbReference type="InterPro" id="IPR002881">
    <property type="entry name" value="DUF58"/>
</dbReference>
<feature type="domain" description="DUF58" evidence="2">
    <location>
        <begin position="51"/>
        <end position="219"/>
    </location>
</feature>
<evidence type="ECO:0000259" key="2">
    <source>
        <dbReference type="Pfam" id="PF01882"/>
    </source>
</evidence>
<evidence type="ECO:0000256" key="1">
    <source>
        <dbReference type="SAM" id="MobiDB-lite"/>
    </source>
</evidence>
<accession>A0A087DIM0</accession>
<organism evidence="3 4">
    <name type="scientific">Bifidobacterium scardovii</name>
    <dbReference type="NCBI Taxonomy" id="158787"/>
    <lineage>
        <taxon>Bacteria</taxon>
        <taxon>Bacillati</taxon>
        <taxon>Actinomycetota</taxon>
        <taxon>Actinomycetes</taxon>
        <taxon>Bifidobacteriales</taxon>
        <taxon>Bifidobacteriaceae</taxon>
        <taxon>Bifidobacterium</taxon>
    </lineage>
</organism>
<dbReference type="PANTHER" id="PTHR33608">
    <property type="entry name" value="BLL2464 PROTEIN"/>
    <property type="match status" value="1"/>
</dbReference>
<dbReference type="GeneID" id="85165509"/>
<feature type="compositionally biased region" description="Low complexity" evidence="1">
    <location>
        <begin position="320"/>
        <end position="333"/>
    </location>
</feature>
<dbReference type="PANTHER" id="PTHR33608:SF14">
    <property type="entry name" value="POSSIBLE CONSERVED SECRETED PROTEIN"/>
    <property type="match status" value="1"/>
</dbReference>
<protein>
    <recommendedName>
        <fullName evidence="2">DUF58 domain-containing protein</fullName>
    </recommendedName>
</protein>
<gene>
    <name evidence="3" type="ORF">BSCA_1333</name>
</gene>
<reference evidence="3 4" key="1">
    <citation type="submission" date="2014-03" db="EMBL/GenBank/DDBJ databases">
        <title>Genomics of Bifidobacteria.</title>
        <authorList>
            <person name="Ventura M."/>
            <person name="Milani C."/>
            <person name="Lugli G.A."/>
        </authorList>
    </citation>
    <scope>NUCLEOTIDE SEQUENCE [LARGE SCALE GENOMIC DNA]</scope>
    <source>
        <strain evidence="3 4">LMG 21589</strain>
    </source>
</reference>
<feature type="region of interest" description="Disordered" evidence="1">
    <location>
        <begin position="301"/>
        <end position="333"/>
    </location>
</feature>
<keyword evidence="4" id="KW-1185">Reference proteome</keyword>
<name>A0A087DIM0_9BIFI</name>
<dbReference type="eggNOG" id="COG1721">
    <property type="taxonomic scope" value="Bacteria"/>
</dbReference>
<dbReference type="Proteomes" id="UP000029033">
    <property type="component" value="Unassembled WGS sequence"/>
</dbReference>
<comment type="caution">
    <text evidence="3">The sequence shown here is derived from an EMBL/GenBank/DDBJ whole genome shotgun (WGS) entry which is preliminary data.</text>
</comment>